<reference evidence="1 2" key="2">
    <citation type="submission" date="2018-11" db="EMBL/GenBank/DDBJ databases">
        <authorList>
            <consortium name="Pathogen Informatics"/>
        </authorList>
    </citation>
    <scope>NUCLEOTIDE SEQUENCE [LARGE SCALE GENOMIC DNA]</scope>
    <source>
        <strain evidence="1 2">NST_G2</strain>
    </source>
</reference>
<proteinExistence type="predicted"/>
<evidence type="ECO:0000313" key="2">
    <source>
        <dbReference type="Proteomes" id="UP000275846"/>
    </source>
</evidence>
<dbReference type="Proteomes" id="UP000275846">
    <property type="component" value="Unassembled WGS sequence"/>
</dbReference>
<evidence type="ECO:0000313" key="1">
    <source>
        <dbReference type="EMBL" id="VDL95130.1"/>
    </source>
</evidence>
<keyword evidence="2" id="KW-1185">Reference proteome</keyword>
<dbReference type="EMBL" id="UYSU01034827">
    <property type="protein sequence ID" value="VDL95130.1"/>
    <property type="molecule type" value="Genomic_DNA"/>
</dbReference>
<reference evidence="3" key="1">
    <citation type="submission" date="2016-06" db="UniProtKB">
        <authorList>
            <consortium name="WormBaseParasite"/>
        </authorList>
    </citation>
    <scope>IDENTIFICATION</scope>
</reference>
<dbReference type="WBParaSite" id="SSLN_0000908401-mRNA-1">
    <property type="protein sequence ID" value="SSLN_0000908401-mRNA-1"/>
    <property type="gene ID" value="SSLN_0000908401"/>
</dbReference>
<sequence>MAFTNTSINKYDKFFFEEQTHLINEEEPGNFKCVLEALLRMLAILNLRKISLPCDILTAVTGMIFGCSSAVLYLGRREPELPPNVTYPPAYLYWKSVCYVQPQARPMSARRVTSFRATKMTHSDKDKEFRISIPRALFGELFNPNQPEHSSFIAIRHHLLSFGTPYDGFYAKTGHMECFLENNTINPCLQLSTLKAMFDFGGDHTVRLHLMVTVQTIDKDTGEDLPGDVEQRDASVIITELPVPLPFVEMADGRVVEILRNLSLAPHLLEEC</sequence>
<name>A0A183SWZ9_SCHSO</name>
<gene>
    <name evidence="1" type="ORF">SSLN_LOCUS8745</name>
</gene>
<dbReference type="AlphaFoldDB" id="A0A183SWZ9"/>
<evidence type="ECO:0000313" key="3">
    <source>
        <dbReference type="WBParaSite" id="SSLN_0000908401-mRNA-1"/>
    </source>
</evidence>
<accession>A0A183SWZ9</accession>
<protein>
    <submittedName>
        <fullName evidence="3">Animal hem peroxidase</fullName>
    </submittedName>
</protein>
<organism evidence="3">
    <name type="scientific">Schistocephalus solidus</name>
    <name type="common">Tapeworm</name>
    <dbReference type="NCBI Taxonomy" id="70667"/>
    <lineage>
        <taxon>Eukaryota</taxon>
        <taxon>Metazoa</taxon>
        <taxon>Spiralia</taxon>
        <taxon>Lophotrochozoa</taxon>
        <taxon>Platyhelminthes</taxon>
        <taxon>Cestoda</taxon>
        <taxon>Eucestoda</taxon>
        <taxon>Diphyllobothriidea</taxon>
        <taxon>Diphyllobothriidae</taxon>
        <taxon>Schistocephalus</taxon>
    </lineage>
</organism>
<dbReference type="OrthoDB" id="6235971at2759"/>